<feature type="transmembrane region" description="Helical" evidence="1">
    <location>
        <begin position="151"/>
        <end position="174"/>
    </location>
</feature>
<organism evidence="2 3">
    <name type="scientific">Pigmentiphaga aceris</name>
    <dbReference type="NCBI Taxonomy" id="1940612"/>
    <lineage>
        <taxon>Bacteria</taxon>
        <taxon>Pseudomonadati</taxon>
        <taxon>Pseudomonadota</taxon>
        <taxon>Betaproteobacteria</taxon>
        <taxon>Burkholderiales</taxon>
        <taxon>Alcaligenaceae</taxon>
        <taxon>Pigmentiphaga</taxon>
    </lineage>
</organism>
<evidence type="ECO:0000313" key="2">
    <source>
        <dbReference type="EMBL" id="QEI08023.1"/>
    </source>
</evidence>
<feature type="transmembrane region" description="Helical" evidence="1">
    <location>
        <begin position="12"/>
        <end position="31"/>
    </location>
</feature>
<dbReference type="Proteomes" id="UP000325161">
    <property type="component" value="Chromosome"/>
</dbReference>
<gene>
    <name evidence="2" type="ORF">FXN63_20900</name>
</gene>
<dbReference type="KEGG" id="pacr:FXN63_20900"/>
<dbReference type="AlphaFoldDB" id="A0A5C0B2T0"/>
<keyword evidence="1" id="KW-0472">Membrane</keyword>
<dbReference type="EMBL" id="CP043046">
    <property type="protein sequence ID" value="QEI08023.1"/>
    <property type="molecule type" value="Genomic_DNA"/>
</dbReference>
<proteinExistence type="predicted"/>
<keyword evidence="3" id="KW-1185">Reference proteome</keyword>
<evidence type="ECO:0000256" key="1">
    <source>
        <dbReference type="SAM" id="Phobius"/>
    </source>
</evidence>
<accession>A0A5C0B2T0</accession>
<protein>
    <submittedName>
        <fullName evidence="2">Uncharacterized protein</fullName>
    </submittedName>
</protein>
<evidence type="ECO:0000313" key="3">
    <source>
        <dbReference type="Proteomes" id="UP000325161"/>
    </source>
</evidence>
<reference evidence="2 3" key="1">
    <citation type="submission" date="2019-08" db="EMBL/GenBank/DDBJ databases">
        <title>Amphibian skin-associated Pigmentiphaga: genome sequence and occurrence across geography and hosts.</title>
        <authorList>
            <person name="Bletz M.C."/>
            <person name="Bunk B."/>
            <person name="Sproeer C."/>
            <person name="Biwer P."/>
            <person name="Reiter S."/>
            <person name="Rabemananjara F.C.E."/>
            <person name="Schulz S."/>
            <person name="Overmann J."/>
            <person name="Vences M."/>
        </authorList>
    </citation>
    <scope>NUCLEOTIDE SEQUENCE [LARGE SCALE GENOMIC DNA]</scope>
    <source>
        <strain evidence="2 3">Mada1488</strain>
    </source>
</reference>
<keyword evidence="1" id="KW-1133">Transmembrane helix</keyword>
<sequence length="298" mass="32469">MRHSQIDAKMLFAFMALFAAIFLPAGVMLLATTMSPPPYHLTADPPPSWQTWQELPGGARAKVDRFSDARTAGDAVDRQLARIPTVSSSSTGNLSRYRTKSEHGLIVAVNDYVVWATAPDEARLDAAVAAIPFMAANKEGAGLYRVFDQHLAWVVAGILTYALVLILVFSRLLAWVARKPARSTQAPVTESALRERLLALDFADVTTHAEAGGELIFEYAAQGVVERLKMRLDATQHVVRAVSGGTRTGGRTASGSRLLKSWWRTMPSGPNSERLAHIVQSAGWTWQPVFTFVRVVGG</sequence>
<name>A0A5C0B2T0_9BURK</name>
<keyword evidence="1" id="KW-0812">Transmembrane</keyword>
<dbReference type="RefSeq" id="WP_148817141.1">
    <property type="nucleotide sequence ID" value="NZ_CP043046.1"/>
</dbReference>